<proteinExistence type="predicted"/>
<dbReference type="Proteomes" id="UP000027238">
    <property type="component" value="Unassembled WGS sequence"/>
</dbReference>
<sequence length="374" mass="40284">MIDDFGSYDMSNIMSPLDRLPSIIRRPSFLSTGTTDGGGSKGKLGATEKGDQSPRGRKDSVMTGVYGSGSVSSASVSVSSVVSCKRPMVTVRKRVLGVDEKGESSRSVKEALGPRDDAREKDPSSAAPRRSRFVENLQGVQAEAVGRTPAEVCQQICLPEPAGTAAKGAGVVKLYFPPAVAMPVRPPKKELPLPILGKDYLLAPTTSSPGSLCHHDGACVRKEVRRRKKFTRAVVRLATKPARWRREDKGKRRAACEVCGDDAPPGLRGGWERGRGRDGVALGSEGCSDAADEVAQLMSLLYDKDESENSQRYSGCGQKVDEEMVWEEDEYARMEKKSDGATLGSKEAAGSGSKAVAAGLTEMPEAWWMRRFRV</sequence>
<protein>
    <submittedName>
        <fullName evidence="2">Uncharacterized protein</fullName>
    </submittedName>
</protein>
<feature type="region of interest" description="Disordered" evidence="1">
    <location>
        <begin position="98"/>
        <end position="133"/>
    </location>
</feature>
<evidence type="ECO:0000313" key="3">
    <source>
        <dbReference type="Proteomes" id="UP000027238"/>
    </source>
</evidence>
<feature type="region of interest" description="Disordered" evidence="1">
    <location>
        <begin position="335"/>
        <end position="355"/>
    </location>
</feature>
<name>A0A066XD28_COLSU</name>
<comment type="caution">
    <text evidence="2">The sequence shown here is derived from an EMBL/GenBank/DDBJ whole genome shotgun (WGS) entry which is preliminary data.</text>
</comment>
<dbReference type="OrthoDB" id="4848745at2759"/>
<reference evidence="3" key="1">
    <citation type="journal article" date="2014" name="Genome Announc.">
        <title>Draft genome sequence of Colletotrichum sublineola, a destructive pathogen of cultivated sorghum.</title>
        <authorList>
            <person name="Baroncelli R."/>
            <person name="Sanz-Martin J.M."/>
            <person name="Rech G.E."/>
            <person name="Sukno S.A."/>
            <person name="Thon M.R."/>
        </authorList>
    </citation>
    <scope>NUCLEOTIDE SEQUENCE [LARGE SCALE GENOMIC DNA]</scope>
    <source>
        <strain evidence="3">TX430BB</strain>
    </source>
</reference>
<feature type="compositionally biased region" description="Basic and acidic residues" evidence="1">
    <location>
        <begin position="46"/>
        <end position="60"/>
    </location>
</feature>
<feature type="compositionally biased region" description="Low complexity" evidence="1">
    <location>
        <begin position="344"/>
        <end position="355"/>
    </location>
</feature>
<dbReference type="EMBL" id="JMSE01001024">
    <property type="protein sequence ID" value="KDN65549.1"/>
    <property type="molecule type" value="Genomic_DNA"/>
</dbReference>
<dbReference type="OMA" id="WRREDKG"/>
<keyword evidence="3" id="KW-1185">Reference proteome</keyword>
<organism evidence="2 3">
    <name type="scientific">Colletotrichum sublineola</name>
    <name type="common">Sorghum anthracnose fungus</name>
    <dbReference type="NCBI Taxonomy" id="1173701"/>
    <lineage>
        <taxon>Eukaryota</taxon>
        <taxon>Fungi</taxon>
        <taxon>Dikarya</taxon>
        <taxon>Ascomycota</taxon>
        <taxon>Pezizomycotina</taxon>
        <taxon>Sordariomycetes</taxon>
        <taxon>Hypocreomycetidae</taxon>
        <taxon>Glomerellales</taxon>
        <taxon>Glomerellaceae</taxon>
        <taxon>Colletotrichum</taxon>
        <taxon>Colletotrichum graminicola species complex</taxon>
    </lineage>
</organism>
<evidence type="ECO:0000313" key="2">
    <source>
        <dbReference type="EMBL" id="KDN65549.1"/>
    </source>
</evidence>
<dbReference type="HOGENOM" id="CLU_739697_0_0_1"/>
<feature type="compositionally biased region" description="Basic and acidic residues" evidence="1">
    <location>
        <begin position="98"/>
        <end position="123"/>
    </location>
</feature>
<evidence type="ECO:0000256" key="1">
    <source>
        <dbReference type="SAM" id="MobiDB-lite"/>
    </source>
</evidence>
<dbReference type="eggNOG" id="ENOG502T75B">
    <property type="taxonomic scope" value="Eukaryota"/>
</dbReference>
<gene>
    <name evidence="2" type="ORF">CSUB01_03571</name>
</gene>
<dbReference type="AlphaFoldDB" id="A0A066XD28"/>
<accession>A0A066XD28</accession>
<feature type="region of interest" description="Disordered" evidence="1">
    <location>
        <begin position="28"/>
        <end position="64"/>
    </location>
</feature>